<evidence type="ECO:0000256" key="6">
    <source>
        <dbReference type="SAM" id="Phobius"/>
    </source>
</evidence>
<evidence type="ECO:0000256" key="5">
    <source>
        <dbReference type="ARBA" id="ARBA00023136"/>
    </source>
</evidence>
<feature type="transmembrane region" description="Helical" evidence="6">
    <location>
        <begin position="210"/>
        <end position="235"/>
    </location>
</feature>
<reference evidence="7 8" key="1">
    <citation type="submission" date="2021-03" db="EMBL/GenBank/DDBJ databases">
        <title>Genomic Encyclopedia of Type Strains, Phase IV (KMG-IV): sequencing the most valuable type-strain genomes for metagenomic binning, comparative biology and taxonomic classification.</title>
        <authorList>
            <person name="Goeker M."/>
        </authorList>
    </citation>
    <scope>NUCLEOTIDE SEQUENCE [LARGE SCALE GENOMIC DNA]</scope>
    <source>
        <strain evidence="7 8">DSM 26048</strain>
    </source>
</reference>
<evidence type="ECO:0000256" key="3">
    <source>
        <dbReference type="ARBA" id="ARBA00022692"/>
    </source>
</evidence>
<comment type="caution">
    <text evidence="7">The sequence shown here is derived from an EMBL/GenBank/DDBJ whole genome shotgun (WGS) entry which is preliminary data.</text>
</comment>
<dbReference type="InterPro" id="IPR003841">
    <property type="entry name" value="Na/Pi_transpt"/>
</dbReference>
<protein>
    <submittedName>
        <fullName evidence="7">Phosphate:Na+ symporter</fullName>
    </submittedName>
</protein>
<dbReference type="Pfam" id="PF02690">
    <property type="entry name" value="Na_Pi_cotrans"/>
    <property type="match status" value="2"/>
</dbReference>
<organism evidence="7 8">
    <name type="scientific">Paenibacillus eucommiae</name>
    <dbReference type="NCBI Taxonomy" id="1355755"/>
    <lineage>
        <taxon>Bacteria</taxon>
        <taxon>Bacillati</taxon>
        <taxon>Bacillota</taxon>
        <taxon>Bacilli</taxon>
        <taxon>Bacillales</taxon>
        <taxon>Paenibacillaceae</taxon>
        <taxon>Paenibacillus</taxon>
    </lineage>
</organism>
<gene>
    <name evidence="7" type="ORF">J2Z66_004477</name>
</gene>
<keyword evidence="8" id="KW-1185">Reference proteome</keyword>
<name>A0ABS4J227_9BACL</name>
<feature type="transmembrane region" description="Helical" evidence="6">
    <location>
        <begin position="247"/>
        <end position="269"/>
    </location>
</feature>
<evidence type="ECO:0000256" key="1">
    <source>
        <dbReference type="ARBA" id="ARBA00004651"/>
    </source>
</evidence>
<keyword evidence="2" id="KW-1003">Cell membrane</keyword>
<dbReference type="Proteomes" id="UP001519287">
    <property type="component" value="Unassembled WGS sequence"/>
</dbReference>
<evidence type="ECO:0000256" key="2">
    <source>
        <dbReference type="ARBA" id="ARBA00022475"/>
    </source>
</evidence>
<dbReference type="EMBL" id="JAGGLB010000015">
    <property type="protein sequence ID" value="MBP1992864.1"/>
    <property type="molecule type" value="Genomic_DNA"/>
</dbReference>
<dbReference type="RefSeq" id="WP_209974223.1">
    <property type="nucleotide sequence ID" value="NZ_JAGGLB010000015.1"/>
</dbReference>
<proteinExistence type="predicted"/>
<evidence type="ECO:0000256" key="4">
    <source>
        <dbReference type="ARBA" id="ARBA00022989"/>
    </source>
</evidence>
<dbReference type="PANTHER" id="PTHR10010">
    <property type="entry name" value="SOLUTE CARRIER FAMILY 34 SODIUM PHOSPHATE , MEMBER 2-RELATED"/>
    <property type="match status" value="1"/>
</dbReference>
<evidence type="ECO:0000313" key="7">
    <source>
        <dbReference type="EMBL" id="MBP1992864.1"/>
    </source>
</evidence>
<feature type="transmembrane region" description="Helical" evidence="6">
    <location>
        <begin position="168"/>
        <end position="189"/>
    </location>
</feature>
<comment type="subcellular location">
    <subcellularLocation>
        <location evidence="1">Cell membrane</location>
        <topology evidence="1">Multi-pass membrane protein</topology>
    </subcellularLocation>
</comment>
<keyword evidence="4 6" id="KW-1133">Transmembrane helix</keyword>
<sequence length="349" mass="36281">MITTILIPLLVGLALFLFGMKLMESALHLLAGPYLHLWLGRFTQTPLRGMVTGTALTALLQSSTAITVIAIGLVNAGVLSFPRTLGIILGTNIGTCLTTELIGLSIGGFALPLLLAAAGAWLASWLAQPRQRPALPAEQPQRGASGAPQHAVPAPAEAVPGWLRSVRFGSLAIAGFALVLLGIEIMQSIGPALQSRGLFTWFVHQAQQSLLWGVLAGAAITALVHSSSAVIAMAMGLAAAQSIPVELGVAIVIGANVGTCVTAVIAGLGGSRAGSYVAWFHVLLNVGGALLFYPFIHQLALISSMLAGEEASQIARAQTIFNVLSSLLALPLCYLIRTRTFKPVHNSNP</sequence>
<feature type="transmembrane region" description="Helical" evidence="6">
    <location>
        <begin position="101"/>
        <end position="123"/>
    </location>
</feature>
<dbReference type="PANTHER" id="PTHR10010:SF46">
    <property type="entry name" value="SODIUM-DEPENDENT PHOSPHATE TRANSPORT PROTEIN 2B"/>
    <property type="match status" value="1"/>
</dbReference>
<feature type="transmembrane region" description="Helical" evidence="6">
    <location>
        <begin position="276"/>
        <end position="296"/>
    </location>
</feature>
<accession>A0ABS4J227</accession>
<feature type="transmembrane region" description="Helical" evidence="6">
    <location>
        <begin position="316"/>
        <end position="336"/>
    </location>
</feature>
<keyword evidence="5 6" id="KW-0472">Membrane</keyword>
<evidence type="ECO:0000313" key="8">
    <source>
        <dbReference type="Proteomes" id="UP001519287"/>
    </source>
</evidence>
<dbReference type="NCBIfam" id="NF037997">
    <property type="entry name" value="Na_Pi_symport"/>
    <property type="match status" value="2"/>
</dbReference>
<feature type="transmembrane region" description="Helical" evidence="6">
    <location>
        <begin position="55"/>
        <end position="81"/>
    </location>
</feature>
<keyword evidence="3 6" id="KW-0812">Transmembrane</keyword>